<dbReference type="Proteomes" id="UP000317043">
    <property type="component" value="Unassembled WGS sequence"/>
</dbReference>
<evidence type="ECO:0000256" key="4">
    <source>
        <dbReference type="PROSITE-ProRule" id="PRU00335"/>
    </source>
</evidence>
<dbReference type="PROSITE" id="PS50977">
    <property type="entry name" value="HTH_TETR_2"/>
    <property type="match status" value="1"/>
</dbReference>
<feature type="DNA-binding region" description="H-T-H motif" evidence="4">
    <location>
        <begin position="29"/>
        <end position="48"/>
    </location>
</feature>
<evidence type="ECO:0000256" key="2">
    <source>
        <dbReference type="ARBA" id="ARBA00023125"/>
    </source>
</evidence>
<feature type="domain" description="HTH tetR-type" evidence="5">
    <location>
        <begin position="6"/>
        <end position="66"/>
    </location>
</feature>
<dbReference type="EMBL" id="VFOW01000001">
    <property type="protein sequence ID" value="TQL76238.1"/>
    <property type="molecule type" value="Genomic_DNA"/>
</dbReference>
<dbReference type="SUPFAM" id="SSF46689">
    <property type="entry name" value="Homeodomain-like"/>
    <property type="match status" value="1"/>
</dbReference>
<dbReference type="Gene3D" id="1.10.357.10">
    <property type="entry name" value="Tetracycline Repressor, domain 2"/>
    <property type="match status" value="1"/>
</dbReference>
<comment type="caution">
    <text evidence="6">The sequence shown here is derived from an EMBL/GenBank/DDBJ whole genome shotgun (WGS) entry which is preliminary data.</text>
</comment>
<dbReference type="InterPro" id="IPR036271">
    <property type="entry name" value="Tet_transcr_reg_TetR-rel_C_sf"/>
</dbReference>
<sequence length="200" mass="21527">MARPLSFDRDRVVDDAMRTFWRHGLHATSADDLCRATGLGRGSLYNTFGGKDALFAECLAAYLERTRAQGEELLSDSALDVPTRISTLLTRLVAEEVERRADDAPLGCLGVNTIAELSNDPEHTDLVDMINEDTATRLRSLTAVLRLGQAAGEITDQVGAEGLATFVNAAIAGLRISSQRGASRQALVDIVTSTVRALRA</sequence>
<evidence type="ECO:0000259" key="5">
    <source>
        <dbReference type="PROSITE" id="PS50977"/>
    </source>
</evidence>
<dbReference type="InParanoid" id="A0A543AUH8"/>
<dbReference type="Pfam" id="PF00440">
    <property type="entry name" value="TetR_N"/>
    <property type="match status" value="1"/>
</dbReference>
<accession>A0A543AUH8</accession>
<dbReference type="InterPro" id="IPR009057">
    <property type="entry name" value="Homeodomain-like_sf"/>
</dbReference>
<evidence type="ECO:0000256" key="1">
    <source>
        <dbReference type="ARBA" id="ARBA00023015"/>
    </source>
</evidence>
<dbReference type="OrthoDB" id="9805134at2"/>
<keyword evidence="3" id="KW-0804">Transcription</keyword>
<keyword evidence="1" id="KW-0805">Transcription regulation</keyword>
<dbReference type="SUPFAM" id="SSF48498">
    <property type="entry name" value="Tetracyclin repressor-like, C-terminal domain"/>
    <property type="match status" value="1"/>
</dbReference>
<evidence type="ECO:0000256" key="3">
    <source>
        <dbReference type="ARBA" id="ARBA00023163"/>
    </source>
</evidence>
<dbReference type="InterPro" id="IPR001647">
    <property type="entry name" value="HTH_TetR"/>
</dbReference>
<proteinExistence type="predicted"/>
<evidence type="ECO:0000313" key="7">
    <source>
        <dbReference type="Proteomes" id="UP000317043"/>
    </source>
</evidence>
<dbReference type="Gene3D" id="1.10.10.60">
    <property type="entry name" value="Homeodomain-like"/>
    <property type="match status" value="1"/>
</dbReference>
<keyword evidence="2 4" id="KW-0238">DNA-binding</keyword>
<name>A0A543AUH8_9ACTN</name>
<dbReference type="InterPro" id="IPR011075">
    <property type="entry name" value="TetR_C"/>
</dbReference>
<dbReference type="Pfam" id="PF16925">
    <property type="entry name" value="TetR_C_13"/>
    <property type="match status" value="1"/>
</dbReference>
<keyword evidence="7" id="KW-1185">Reference proteome</keyword>
<evidence type="ECO:0000313" key="6">
    <source>
        <dbReference type="EMBL" id="TQL76238.1"/>
    </source>
</evidence>
<dbReference type="PANTHER" id="PTHR47506:SF1">
    <property type="entry name" value="HTH-TYPE TRANSCRIPTIONAL REGULATOR YJDC"/>
    <property type="match status" value="1"/>
</dbReference>
<dbReference type="RefSeq" id="WP_142037335.1">
    <property type="nucleotide sequence ID" value="NZ_JBHTGS010000001.1"/>
</dbReference>
<dbReference type="PANTHER" id="PTHR47506">
    <property type="entry name" value="TRANSCRIPTIONAL REGULATORY PROTEIN"/>
    <property type="match status" value="1"/>
</dbReference>
<organism evidence="6 7">
    <name type="scientific">Stackebrandtia endophytica</name>
    <dbReference type="NCBI Taxonomy" id="1496996"/>
    <lineage>
        <taxon>Bacteria</taxon>
        <taxon>Bacillati</taxon>
        <taxon>Actinomycetota</taxon>
        <taxon>Actinomycetes</taxon>
        <taxon>Glycomycetales</taxon>
        <taxon>Glycomycetaceae</taxon>
        <taxon>Stackebrandtia</taxon>
    </lineage>
</organism>
<reference evidence="6 7" key="1">
    <citation type="submission" date="2019-06" db="EMBL/GenBank/DDBJ databases">
        <title>Sequencing the genomes of 1000 actinobacteria strains.</title>
        <authorList>
            <person name="Klenk H.-P."/>
        </authorList>
    </citation>
    <scope>NUCLEOTIDE SEQUENCE [LARGE SCALE GENOMIC DNA]</scope>
    <source>
        <strain evidence="6 7">DSM 45928</strain>
    </source>
</reference>
<dbReference type="AlphaFoldDB" id="A0A543AUH8"/>
<dbReference type="GO" id="GO:0003677">
    <property type="term" value="F:DNA binding"/>
    <property type="evidence" value="ECO:0007669"/>
    <property type="project" value="UniProtKB-UniRule"/>
</dbReference>
<gene>
    <name evidence="6" type="ORF">FB566_1760</name>
</gene>
<protein>
    <submittedName>
        <fullName evidence="6">TetR family transcriptional regulator</fullName>
    </submittedName>
</protein>